<evidence type="ECO:0000313" key="3">
    <source>
        <dbReference type="Proteomes" id="UP001152320"/>
    </source>
</evidence>
<keyword evidence="3" id="KW-1185">Reference proteome</keyword>
<reference evidence="2" key="1">
    <citation type="submission" date="2021-10" db="EMBL/GenBank/DDBJ databases">
        <title>Tropical sea cucumber genome reveals ecological adaptation and Cuvierian tubules defense mechanism.</title>
        <authorList>
            <person name="Chen T."/>
        </authorList>
    </citation>
    <scope>NUCLEOTIDE SEQUENCE</scope>
    <source>
        <strain evidence="2">Nanhai2018</strain>
        <tissue evidence="2">Muscle</tissue>
    </source>
</reference>
<dbReference type="AlphaFoldDB" id="A0A9Q0YQY4"/>
<feature type="compositionally biased region" description="Polar residues" evidence="1">
    <location>
        <begin position="1"/>
        <end position="12"/>
    </location>
</feature>
<evidence type="ECO:0000256" key="1">
    <source>
        <dbReference type="SAM" id="MobiDB-lite"/>
    </source>
</evidence>
<proteinExistence type="predicted"/>
<comment type="caution">
    <text evidence="2">The sequence shown here is derived from an EMBL/GenBank/DDBJ whole genome shotgun (WGS) entry which is preliminary data.</text>
</comment>
<dbReference type="Proteomes" id="UP001152320">
    <property type="component" value="Chromosome 16"/>
</dbReference>
<organism evidence="2 3">
    <name type="scientific">Holothuria leucospilota</name>
    <name type="common">Black long sea cucumber</name>
    <name type="synonym">Mertensiothuria leucospilota</name>
    <dbReference type="NCBI Taxonomy" id="206669"/>
    <lineage>
        <taxon>Eukaryota</taxon>
        <taxon>Metazoa</taxon>
        <taxon>Echinodermata</taxon>
        <taxon>Eleutherozoa</taxon>
        <taxon>Echinozoa</taxon>
        <taxon>Holothuroidea</taxon>
        <taxon>Aspidochirotacea</taxon>
        <taxon>Aspidochirotida</taxon>
        <taxon>Holothuriidae</taxon>
        <taxon>Holothuria</taxon>
    </lineage>
</organism>
<feature type="region of interest" description="Disordered" evidence="1">
    <location>
        <begin position="1"/>
        <end position="25"/>
    </location>
</feature>
<evidence type="ECO:0000313" key="2">
    <source>
        <dbReference type="EMBL" id="KAJ8027053.1"/>
    </source>
</evidence>
<feature type="compositionally biased region" description="Low complexity" evidence="1">
    <location>
        <begin position="13"/>
        <end position="25"/>
    </location>
</feature>
<gene>
    <name evidence="2" type="ORF">HOLleu_32085</name>
</gene>
<sequence>MQLTSLVTTQPKRTSASPATSSRPALITTRNRLAIRITKENQNCLDMYGRSNGITPILTSNGE</sequence>
<protein>
    <submittedName>
        <fullName evidence="2">Uncharacterized protein</fullName>
    </submittedName>
</protein>
<dbReference type="EMBL" id="JAIZAY010000016">
    <property type="protein sequence ID" value="KAJ8027053.1"/>
    <property type="molecule type" value="Genomic_DNA"/>
</dbReference>
<name>A0A9Q0YQY4_HOLLE</name>
<accession>A0A9Q0YQY4</accession>